<keyword evidence="3" id="KW-1185">Reference proteome</keyword>
<dbReference type="SUPFAM" id="SSF48371">
    <property type="entry name" value="ARM repeat"/>
    <property type="match status" value="1"/>
</dbReference>
<dbReference type="OrthoDB" id="45223at2759"/>
<evidence type="ECO:0000313" key="2">
    <source>
        <dbReference type="EMBL" id="CBJ29695.1"/>
    </source>
</evidence>
<gene>
    <name evidence="2" type="ORF">Esi_0159_0018</name>
</gene>
<name>D7FLC7_ECTSI</name>
<organism evidence="2 3">
    <name type="scientific">Ectocarpus siliculosus</name>
    <name type="common">Brown alga</name>
    <name type="synonym">Conferva siliculosa</name>
    <dbReference type="NCBI Taxonomy" id="2880"/>
    <lineage>
        <taxon>Eukaryota</taxon>
        <taxon>Sar</taxon>
        <taxon>Stramenopiles</taxon>
        <taxon>Ochrophyta</taxon>
        <taxon>PX clade</taxon>
        <taxon>Phaeophyceae</taxon>
        <taxon>Ectocarpales</taxon>
        <taxon>Ectocarpaceae</taxon>
        <taxon>Ectocarpus</taxon>
    </lineage>
</organism>
<accession>D7FLC7</accession>
<dbReference type="InterPro" id="IPR011989">
    <property type="entry name" value="ARM-like"/>
</dbReference>
<evidence type="ECO:0000256" key="1">
    <source>
        <dbReference type="ARBA" id="ARBA00022737"/>
    </source>
</evidence>
<dbReference type="PANTHER" id="PTHR22895">
    <property type="entry name" value="ARMADILLO REPEAT-CONTAINING PROTEIN 6"/>
    <property type="match status" value="1"/>
</dbReference>
<dbReference type="EMBL" id="FN649760">
    <property type="protein sequence ID" value="CBJ29695.1"/>
    <property type="molecule type" value="Genomic_DNA"/>
</dbReference>
<dbReference type="PANTHER" id="PTHR22895:SF0">
    <property type="entry name" value="ARMADILLO REPEAT-CONTAINING PROTEIN 6"/>
    <property type="match status" value="1"/>
</dbReference>
<protein>
    <submittedName>
        <fullName evidence="2">Uncharacterized protein</fullName>
    </submittedName>
</protein>
<proteinExistence type="predicted"/>
<evidence type="ECO:0000313" key="3">
    <source>
        <dbReference type="Proteomes" id="UP000002630"/>
    </source>
</evidence>
<dbReference type="AlphaFoldDB" id="D7FLC7"/>
<sequence length="369" mass="39942">MDGGDGGSSQGLLSPDALLELLSFLPHPEAQRTLQAPLSKVYLSSFTLEENIWKARCVEQWKVPPNTTCHAWRALHIDLVHCLSLVDGTAEETCGGGGDYDNVVAIVQVLDVYRSLAEMTRACFDRLGHLLNSEEARQAVKCVDWRIMDHALWALKTYPDDVDLLLKILRFLVLAGRPAGRMEGAVMSRPPASDGPLRAFGPSGDGVEAVLACMERHQSNAAVQAVACWSLVNLALIPGQKRSLCRQGGVLAIVRAMARHPQDSEVHFRAMFALINLVTPDVTSEKIIQPDTMKAVVAIVVSAIQAFSNMVTIVNRACLVLHNIALDPGHLGALVAIGAPEELLHAIGKHPTDALLIQCATGTLRRLGR</sequence>
<dbReference type="InterPro" id="IPR016024">
    <property type="entry name" value="ARM-type_fold"/>
</dbReference>
<reference evidence="2 3" key="1">
    <citation type="journal article" date="2010" name="Nature">
        <title>The Ectocarpus genome and the independent evolution of multicellularity in brown algae.</title>
        <authorList>
            <person name="Cock J.M."/>
            <person name="Sterck L."/>
            <person name="Rouze P."/>
            <person name="Scornet D."/>
            <person name="Allen A.E."/>
            <person name="Amoutzias G."/>
            <person name="Anthouard V."/>
            <person name="Artiguenave F."/>
            <person name="Aury J.M."/>
            <person name="Badger J.H."/>
            <person name="Beszteri B."/>
            <person name="Billiau K."/>
            <person name="Bonnet E."/>
            <person name="Bothwell J.H."/>
            <person name="Bowler C."/>
            <person name="Boyen C."/>
            <person name="Brownlee C."/>
            <person name="Carrano C.J."/>
            <person name="Charrier B."/>
            <person name="Cho G.Y."/>
            <person name="Coelho S.M."/>
            <person name="Collen J."/>
            <person name="Corre E."/>
            <person name="Da Silva C."/>
            <person name="Delage L."/>
            <person name="Delaroque N."/>
            <person name="Dittami S.M."/>
            <person name="Doulbeau S."/>
            <person name="Elias M."/>
            <person name="Farnham G."/>
            <person name="Gachon C.M."/>
            <person name="Gschloessl B."/>
            <person name="Heesch S."/>
            <person name="Jabbari K."/>
            <person name="Jubin C."/>
            <person name="Kawai H."/>
            <person name="Kimura K."/>
            <person name="Kloareg B."/>
            <person name="Kupper F.C."/>
            <person name="Lang D."/>
            <person name="Le Bail A."/>
            <person name="Leblanc C."/>
            <person name="Lerouge P."/>
            <person name="Lohr M."/>
            <person name="Lopez P.J."/>
            <person name="Martens C."/>
            <person name="Maumus F."/>
            <person name="Michel G."/>
            <person name="Miranda-Saavedra D."/>
            <person name="Morales J."/>
            <person name="Moreau H."/>
            <person name="Motomura T."/>
            <person name="Nagasato C."/>
            <person name="Napoli C.A."/>
            <person name="Nelson D.R."/>
            <person name="Nyvall-Collen P."/>
            <person name="Peters A.F."/>
            <person name="Pommier C."/>
            <person name="Potin P."/>
            <person name="Poulain J."/>
            <person name="Quesneville H."/>
            <person name="Read B."/>
            <person name="Rensing S.A."/>
            <person name="Ritter A."/>
            <person name="Rousvoal S."/>
            <person name="Samanta M."/>
            <person name="Samson G."/>
            <person name="Schroeder D.C."/>
            <person name="Segurens B."/>
            <person name="Strittmatter M."/>
            <person name="Tonon T."/>
            <person name="Tregear J.W."/>
            <person name="Valentin K."/>
            <person name="von Dassow P."/>
            <person name="Yamagishi T."/>
            <person name="Van de Peer Y."/>
            <person name="Wincker P."/>
        </authorList>
    </citation>
    <scope>NUCLEOTIDE SEQUENCE [LARGE SCALE GENOMIC DNA]</scope>
    <source>
        <strain evidence="3">Ec32 / CCAP1310/4</strain>
    </source>
</reference>
<dbReference type="Gene3D" id="1.25.10.10">
    <property type="entry name" value="Leucine-rich Repeat Variant"/>
    <property type="match status" value="1"/>
</dbReference>
<dbReference type="eggNOG" id="ENOG502S3J3">
    <property type="taxonomic scope" value="Eukaryota"/>
</dbReference>
<dbReference type="Proteomes" id="UP000002630">
    <property type="component" value="Unassembled WGS sequence"/>
</dbReference>
<dbReference type="InParanoid" id="D7FLC7"/>
<keyword evidence="1" id="KW-0677">Repeat</keyword>